<dbReference type="PROSITE" id="PS50198">
    <property type="entry name" value="PPIC_PPIASE_2"/>
    <property type="match status" value="1"/>
</dbReference>
<keyword evidence="14" id="KW-1185">Reference proteome</keyword>
<evidence type="ECO:0000256" key="7">
    <source>
        <dbReference type="ARBA" id="ARBA00023186"/>
    </source>
</evidence>
<dbReference type="InterPro" id="IPR000297">
    <property type="entry name" value="PPIase_PpiC"/>
</dbReference>
<keyword evidence="7" id="KW-0143">Chaperone</keyword>
<evidence type="ECO:0000256" key="1">
    <source>
        <dbReference type="ARBA" id="ARBA00004382"/>
    </source>
</evidence>
<keyword evidence="2" id="KW-1003">Cell membrane</keyword>
<dbReference type="Pfam" id="PF13624">
    <property type="entry name" value="SurA_N_3"/>
    <property type="match status" value="1"/>
</dbReference>
<sequence>MLILIGVPFALWGIQNYLDTAKETPVAVVEGREIFDRDVHRAYEQSLANLPGLAQAEEQRLKRETLEKLIMDEVIAQRAEATSLAVSDADVRSFIQSLPYFQSDGKFDREKYKVLLSAQGVAPAQFAAQVRRALLMEQYQRGILDSAFATKSQTEALLRLKNQEREIEYVKIPLKTSRQNIPEEEIQSYYREHGQDFRNPERIAVDYLVISLEQLAKDVQVTDQDLQRLYEEQKASFRTEERRRISHILVPIESSGNEAEKVALAKIGQIRERLSKGEDFAMVAKESSGDPVSAKQGGDLGLLEKKNLEEGFAKAAFSLPLNTVSEPVRTSYGYHLIKVTEIVPEKIKPFDEVKDELRKTAQHNAAENRYYEIGQILAEQAYEHPDSLEPAAKRLGLSVEHTNLFTRDQGEGLAAEPKIREAAFSEDVLKGRNSEPVELENDRAVVLRMREYQPASDKSLAEVRDTIVATLRREDARREARAQAQTLLSQVREGRSLADAARGIGLGVVKPAPLRRDSTTAPPAVVTAAFKAPRPEPGKPSFATVDLDSGESVVLGLLAVKDGSPAPEGKEAELARDFLGRALGQQEFAAFAARLRERADVQIKPES</sequence>
<comment type="similarity">
    <text evidence="8">Belongs to the PpiD chaperone family.</text>
</comment>
<evidence type="ECO:0000259" key="12">
    <source>
        <dbReference type="PROSITE" id="PS50198"/>
    </source>
</evidence>
<dbReference type="Gene3D" id="3.10.50.40">
    <property type="match status" value="1"/>
</dbReference>
<evidence type="ECO:0000313" key="13">
    <source>
        <dbReference type="EMBL" id="CAL1240055.1"/>
    </source>
</evidence>
<dbReference type="InterPro" id="IPR027304">
    <property type="entry name" value="Trigger_fact/SurA_dom_sf"/>
</dbReference>
<evidence type="ECO:0000256" key="8">
    <source>
        <dbReference type="ARBA" id="ARBA00038408"/>
    </source>
</evidence>
<keyword evidence="3" id="KW-0997">Cell inner membrane</keyword>
<keyword evidence="4" id="KW-0812">Transmembrane</keyword>
<keyword evidence="6" id="KW-0472">Membrane</keyword>
<dbReference type="Gene3D" id="1.10.4030.10">
    <property type="entry name" value="Porin chaperone SurA, peptide-binding domain"/>
    <property type="match status" value="1"/>
</dbReference>
<keyword evidence="11" id="KW-0697">Rotamase</keyword>
<dbReference type="InterPro" id="IPR046357">
    <property type="entry name" value="PPIase_dom_sf"/>
</dbReference>
<dbReference type="GO" id="GO:0003755">
    <property type="term" value="F:peptidyl-prolyl cis-trans isomerase activity"/>
    <property type="evidence" value="ECO:0007669"/>
    <property type="project" value="UniProtKB-EC"/>
</dbReference>
<gene>
    <name evidence="13" type="ORF">MECH1_V1_1279</name>
</gene>
<dbReference type="SUPFAM" id="SSF109998">
    <property type="entry name" value="Triger factor/SurA peptide-binding domain-like"/>
    <property type="match status" value="1"/>
</dbReference>
<dbReference type="Pfam" id="PF13145">
    <property type="entry name" value="Rotamase_2"/>
    <property type="match status" value="1"/>
</dbReference>
<proteinExistence type="inferred from homology"/>
<dbReference type="Proteomes" id="UP001497493">
    <property type="component" value="Chromosome"/>
</dbReference>
<evidence type="ECO:0000256" key="5">
    <source>
        <dbReference type="ARBA" id="ARBA00022989"/>
    </source>
</evidence>
<name>A0ABP1C9V3_9GAMM</name>
<dbReference type="EMBL" id="OZ026884">
    <property type="protein sequence ID" value="CAL1240055.1"/>
    <property type="molecule type" value="Genomic_DNA"/>
</dbReference>
<evidence type="ECO:0000256" key="2">
    <source>
        <dbReference type="ARBA" id="ARBA00022475"/>
    </source>
</evidence>
<feature type="domain" description="PpiC" evidence="12">
    <location>
        <begin position="240"/>
        <end position="341"/>
    </location>
</feature>
<comment type="subcellular location">
    <subcellularLocation>
        <location evidence="1">Cell inner membrane</location>
        <topology evidence="1">Single-pass type II membrane protein</topology>
        <orientation evidence="1">Periplasmic side</orientation>
    </subcellularLocation>
</comment>
<evidence type="ECO:0000256" key="6">
    <source>
        <dbReference type="ARBA" id="ARBA00023136"/>
    </source>
</evidence>
<evidence type="ECO:0000313" key="14">
    <source>
        <dbReference type="Proteomes" id="UP001497493"/>
    </source>
</evidence>
<dbReference type="PANTHER" id="PTHR47529">
    <property type="entry name" value="PEPTIDYL-PROLYL CIS-TRANS ISOMERASE D"/>
    <property type="match status" value="1"/>
</dbReference>
<dbReference type="PROSITE" id="PS01096">
    <property type="entry name" value="PPIC_PPIASE_1"/>
    <property type="match status" value="1"/>
</dbReference>
<dbReference type="InterPro" id="IPR052029">
    <property type="entry name" value="PpiD_chaperone"/>
</dbReference>
<dbReference type="InterPro" id="IPR023058">
    <property type="entry name" value="PPIase_PpiC_CS"/>
</dbReference>
<dbReference type="PANTHER" id="PTHR47529:SF1">
    <property type="entry name" value="PERIPLASMIC CHAPERONE PPID"/>
    <property type="match status" value="1"/>
</dbReference>
<evidence type="ECO:0000256" key="10">
    <source>
        <dbReference type="ARBA" id="ARBA00042775"/>
    </source>
</evidence>
<organism evidence="13 14">
    <name type="scientific">Candidatus Methylocalor cossyra</name>
    <dbReference type="NCBI Taxonomy" id="3108543"/>
    <lineage>
        <taxon>Bacteria</taxon>
        <taxon>Pseudomonadati</taxon>
        <taxon>Pseudomonadota</taxon>
        <taxon>Gammaproteobacteria</taxon>
        <taxon>Methylococcales</taxon>
        <taxon>Methylococcaceae</taxon>
        <taxon>Candidatus Methylocalor</taxon>
    </lineage>
</organism>
<dbReference type="SUPFAM" id="SSF54534">
    <property type="entry name" value="FKBP-like"/>
    <property type="match status" value="1"/>
</dbReference>
<evidence type="ECO:0000256" key="11">
    <source>
        <dbReference type="PROSITE-ProRule" id="PRU00278"/>
    </source>
</evidence>
<evidence type="ECO:0000256" key="4">
    <source>
        <dbReference type="ARBA" id="ARBA00022692"/>
    </source>
</evidence>
<keyword evidence="11 13" id="KW-0413">Isomerase</keyword>
<evidence type="ECO:0000256" key="9">
    <source>
        <dbReference type="ARBA" id="ARBA00040743"/>
    </source>
</evidence>
<evidence type="ECO:0000256" key="3">
    <source>
        <dbReference type="ARBA" id="ARBA00022519"/>
    </source>
</evidence>
<accession>A0ABP1C9V3</accession>
<keyword evidence="5" id="KW-1133">Transmembrane helix</keyword>
<protein>
    <recommendedName>
        <fullName evidence="9">Periplasmic chaperone PpiD</fullName>
    </recommendedName>
    <alternativeName>
        <fullName evidence="10">Periplasmic folding chaperone</fullName>
    </alternativeName>
</protein>
<reference evidence="13 14" key="1">
    <citation type="submission" date="2024-04" db="EMBL/GenBank/DDBJ databases">
        <authorList>
            <person name="Cremers G."/>
        </authorList>
    </citation>
    <scope>NUCLEOTIDE SEQUENCE [LARGE SCALE GENOMIC DNA]</scope>
    <source>
        <strain evidence="13">MeCH1-AG</strain>
    </source>
</reference>